<evidence type="ECO:0000313" key="4">
    <source>
        <dbReference type="EMBL" id="CAL1148457.1"/>
    </source>
</evidence>
<protein>
    <submittedName>
        <fullName evidence="5">PDZ domain-containing protein</fullName>
    </submittedName>
</protein>
<feature type="region of interest" description="Disordered" evidence="1">
    <location>
        <begin position="432"/>
        <end position="452"/>
    </location>
</feature>
<evidence type="ECO:0000256" key="1">
    <source>
        <dbReference type="SAM" id="MobiDB-lite"/>
    </source>
</evidence>
<accession>A0A9P1CQ34</accession>
<comment type="caution">
    <text evidence="3">The sequence shown here is derived from an EMBL/GenBank/DDBJ whole genome shotgun (WGS) entry which is preliminary data.</text>
</comment>
<dbReference type="EMBL" id="CAMXCT030002030">
    <property type="protein sequence ID" value="CAL4782394.1"/>
    <property type="molecule type" value="Genomic_DNA"/>
</dbReference>
<keyword evidence="6" id="KW-1185">Reference proteome</keyword>
<feature type="transmembrane region" description="Helical" evidence="2">
    <location>
        <begin position="20"/>
        <end position="38"/>
    </location>
</feature>
<dbReference type="Gene3D" id="1.20.120.1770">
    <property type="match status" value="1"/>
</dbReference>
<dbReference type="EMBL" id="CAMXCT020002030">
    <property type="protein sequence ID" value="CAL1148457.1"/>
    <property type="molecule type" value="Genomic_DNA"/>
</dbReference>
<dbReference type="EMBL" id="CAMXCT010002030">
    <property type="protein sequence ID" value="CAI3995082.1"/>
    <property type="molecule type" value="Genomic_DNA"/>
</dbReference>
<proteinExistence type="predicted"/>
<organism evidence="3">
    <name type="scientific">Cladocopium goreaui</name>
    <dbReference type="NCBI Taxonomy" id="2562237"/>
    <lineage>
        <taxon>Eukaryota</taxon>
        <taxon>Sar</taxon>
        <taxon>Alveolata</taxon>
        <taxon>Dinophyceae</taxon>
        <taxon>Suessiales</taxon>
        <taxon>Symbiodiniaceae</taxon>
        <taxon>Cladocopium</taxon>
    </lineage>
</organism>
<reference evidence="3" key="1">
    <citation type="submission" date="2022-10" db="EMBL/GenBank/DDBJ databases">
        <authorList>
            <person name="Chen Y."/>
            <person name="Dougan E. K."/>
            <person name="Chan C."/>
            <person name="Rhodes N."/>
            <person name="Thang M."/>
        </authorList>
    </citation>
    <scope>NUCLEOTIDE SEQUENCE</scope>
</reference>
<evidence type="ECO:0000313" key="6">
    <source>
        <dbReference type="Proteomes" id="UP001152797"/>
    </source>
</evidence>
<keyword evidence="2" id="KW-1133">Transmembrane helix</keyword>
<keyword evidence="2" id="KW-0812">Transmembrane</keyword>
<evidence type="ECO:0000256" key="2">
    <source>
        <dbReference type="SAM" id="Phobius"/>
    </source>
</evidence>
<dbReference type="AlphaFoldDB" id="A0A9P1CQ34"/>
<keyword evidence="2" id="KW-0472">Membrane</keyword>
<feature type="transmembrane region" description="Helical" evidence="2">
    <location>
        <begin position="252"/>
        <end position="271"/>
    </location>
</feature>
<name>A0A9P1CQ34_9DINO</name>
<gene>
    <name evidence="3" type="ORF">C1SCF055_LOCUS21682</name>
</gene>
<dbReference type="Proteomes" id="UP001152797">
    <property type="component" value="Unassembled WGS sequence"/>
</dbReference>
<sequence>MAGALTFFCRTSLDLTHSPTALIGFMMLVSVFGGLLLQQSRIFSYRVLTPILGGLLMSATLRFFIIAALTKASVTWLSFTHFPLRPAYVVTDPLEVFFVVAWGVCACMGWYSQLISVIAGVDPLALPEHLSLRLQRMNTWFPWIFDGGEEFASDIMPSLRQEREPFLPKPEEEPAETKPDYRPEALILLMVFSVLLLNFLMMSKPLLFLGHVLMMSAAFQVFMTAALTSYISPQRVLLGLRGSPLLRHFTHGSFNVLVLLFAIGGYLSMYARQVEHEESQLGFNNPSVMRIAHVWTGYVTMALLFVMCFSGAVKMVAGLTTGSSDDVAKFHSHLGRSLYGFAAVNQLCSYFMPGMLPLWASLLLSAVLALAVSATLYLLITRDAETVQRMRRFGDERAASDLPVLMNSYAPVPKISTSCSSNTTRLESLRSYANSSHRSSGPGLASGSSRQSGDFEPFLASLEAEESKVLISRTFVDWHRQSQATRIAKAQAELRGSNNLIDFLSSALVARQPTGP</sequence>
<feature type="transmembrane region" description="Helical" evidence="2">
    <location>
        <begin position="358"/>
        <end position="380"/>
    </location>
</feature>
<feature type="transmembrane region" description="Helical" evidence="2">
    <location>
        <begin position="185"/>
        <end position="202"/>
    </location>
</feature>
<feature type="transmembrane region" description="Helical" evidence="2">
    <location>
        <begin position="291"/>
        <end position="313"/>
    </location>
</feature>
<dbReference type="OrthoDB" id="2020662at2759"/>
<feature type="transmembrane region" description="Helical" evidence="2">
    <location>
        <begin position="208"/>
        <end position="231"/>
    </location>
</feature>
<evidence type="ECO:0000313" key="5">
    <source>
        <dbReference type="EMBL" id="CAL4782394.1"/>
    </source>
</evidence>
<evidence type="ECO:0000313" key="3">
    <source>
        <dbReference type="EMBL" id="CAI3995082.1"/>
    </source>
</evidence>
<reference evidence="4" key="2">
    <citation type="submission" date="2024-04" db="EMBL/GenBank/DDBJ databases">
        <authorList>
            <person name="Chen Y."/>
            <person name="Shah S."/>
            <person name="Dougan E. K."/>
            <person name="Thang M."/>
            <person name="Chan C."/>
        </authorList>
    </citation>
    <scope>NUCLEOTIDE SEQUENCE [LARGE SCALE GENOMIC DNA]</scope>
</reference>